<feature type="compositionally biased region" description="Polar residues" evidence="1">
    <location>
        <begin position="27"/>
        <end position="38"/>
    </location>
</feature>
<organism evidence="2 3">
    <name type="scientific">Dactylonectria macrodidyma</name>
    <dbReference type="NCBI Taxonomy" id="307937"/>
    <lineage>
        <taxon>Eukaryota</taxon>
        <taxon>Fungi</taxon>
        <taxon>Dikarya</taxon>
        <taxon>Ascomycota</taxon>
        <taxon>Pezizomycotina</taxon>
        <taxon>Sordariomycetes</taxon>
        <taxon>Hypocreomycetidae</taxon>
        <taxon>Hypocreales</taxon>
        <taxon>Nectriaceae</taxon>
        <taxon>Dactylonectria</taxon>
    </lineage>
</organism>
<comment type="caution">
    <text evidence="2">The sequence shown here is derived from an EMBL/GenBank/DDBJ whole genome shotgun (WGS) entry which is preliminary data.</text>
</comment>
<evidence type="ECO:0000313" key="2">
    <source>
        <dbReference type="EMBL" id="KAH7157146.1"/>
    </source>
</evidence>
<dbReference type="EMBL" id="JAGMUV010000005">
    <property type="protein sequence ID" value="KAH7157146.1"/>
    <property type="molecule type" value="Genomic_DNA"/>
</dbReference>
<evidence type="ECO:0000256" key="1">
    <source>
        <dbReference type="SAM" id="MobiDB-lite"/>
    </source>
</evidence>
<proteinExistence type="predicted"/>
<name>A0A9P9FB25_9HYPO</name>
<dbReference type="OrthoDB" id="5070726at2759"/>
<dbReference type="AlphaFoldDB" id="A0A9P9FB25"/>
<sequence>MGALDNIAVRALSQLPEAGGSVPLLTGETTNPNSSTVHPSYTPYSPNFRGAVVWNAKHQPNSNSPEPIEIGSPAYQPKHNYNDIPSATCPVSAESDSTSTFQIPRMPYRPSMLVAFLDAHFPRRSDACGEMLDLGALTSCHLRALHDIFRADSNPADPELRVIAVLEANIHEWATSRQEVTELTKLRFLEFKLRLRLIDLGYNFEAPPIIF</sequence>
<evidence type="ECO:0000313" key="3">
    <source>
        <dbReference type="Proteomes" id="UP000738349"/>
    </source>
</evidence>
<dbReference type="Proteomes" id="UP000738349">
    <property type="component" value="Unassembled WGS sequence"/>
</dbReference>
<feature type="region of interest" description="Disordered" evidence="1">
    <location>
        <begin position="18"/>
        <end position="38"/>
    </location>
</feature>
<accession>A0A9P9FB25</accession>
<reference evidence="2" key="1">
    <citation type="journal article" date="2021" name="Nat. Commun.">
        <title>Genetic determinants of endophytism in the Arabidopsis root mycobiome.</title>
        <authorList>
            <person name="Mesny F."/>
            <person name="Miyauchi S."/>
            <person name="Thiergart T."/>
            <person name="Pickel B."/>
            <person name="Atanasova L."/>
            <person name="Karlsson M."/>
            <person name="Huettel B."/>
            <person name="Barry K.W."/>
            <person name="Haridas S."/>
            <person name="Chen C."/>
            <person name="Bauer D."/>
            <person name="Andreopoulos W."/>
            <person name="Pangilinan J."/>
            <person name="LaButti K."/>
            <person name="Riley R."/>
            <person name="Lipzen A."/>
            <person name="Clum A."/>
            <person name="Drula E."/>
            <person name="Henrissat B."/>
            <person name="Kohler A."/>
            <person name="Grigoriev I.V."/>
            <person name="Martin F.M."/>
            <person name="Hacquard S."/>
        </authorList>
    </citation>
    <scope>NUCLEOTIDE SEQUENCE</scope>
    <source>
        <strain evidence="2">MPI-CAGE-AT-0147</strain>
    </source>
</reference>
<protein>
    <submittedName>
        <fullName evidence="2">Uncharacterized protein</fullName>
    </submittedName>
</protein>
<keyword evidence="3" id="KW-1185">Reference proteome</keyword>
<gene>
    <name evidence="2" type="ORF">EDB81DRAFT_788974</name>
</gene>